<keyword evidence="1" id="KW-1185">Reference proteome</keyword>
<dbReference type="OrthoDB" id="6152256at2759"/>
<evidence type="ECO:0000313" key="2">
    <source>
        <dbReference type="RefSeq" id="XP_019643733.1"/>
    </source>
</evidence>
<reference evidence="2" key="1">
    <citation type="submission" date="2025-08" db="UniProtKB">
        <authorList>
            <consortium name="RefSeq"/>
        </authorList>
    </citation>
    <scope>IDENTIFICATION</scope>
    <source>
        <tissue evidence="2">Gonad</tissue>
    </source>
</reference>
<sequence length="361" mass="38557">MYVNLEQCNCTSGGEMAVCSPIPPPECYDARYEFNVPSLTPYTCPNGPNCRNPEGLPILIPEGQTVYSNGNQCSCVTGGGMAVCTPIWPECFDYVNDDDPTHFPYICPNGPNCLNPHGVPLIPEGQTMYVNLEQCNCTTGGRMAVCSPIPPPWSECYDHVNDDDPTHFPYVCPNGPNCYNPHGGPPIPESQTMYVNLEQCNCTAGGETAVCAGVPPPVCVDVVIEWNVLSDSPYTCPNGPNCYNPHGGPPIPEGQTMYVNLEQCNCTTGGRMAVCAFVPPPVCVDVVIEWDVLSDSPYTCPNGPNCYNHHGPPIPAGQTVYVNNEHCSCVTAGSATVCVTTPAPTTTTTTTPVHTTPTPTI</sequence>
<organism evidence="1 2">
    <name type="scientific">Branchiostoma belcheri</name>
    <name type="common">Amphioxus</name>
    <dbReference type="NCBI Taxonomy" id="7741"/>
    <lineage>
        <taxon>Eukaryota</taxon>
        <taxon>Metazoa</taxon>
        <taxon>Chordata</taxon>
        <taxon>Cephalochordata</taxon>
        <taxon>Leptocardii</taxon>
        <taxon>Amphioxiformes</taxon>
        <taxon>Branchiostomatidae</taxon>
        <taxon>Branchiostoma</taxon>
    </lineage>
</organism>
<dbReference type="KEGG" id="bbel:109484813"/>
<dbReference type="AlphaFoldDB" id="A0A6P5A2Y9"/>
<dbReference type="RefSeq" id="XP_019643733.1">
    <property type="nucleotide sequence ID" value="XM_019788174.1"/>
</dbReference>
<dbReference type="GeneID" id="109484813"/>
<proteinExistence type="predicted"/>
<name>A0A6P5A2Y9_BRABE</name>
<evidence type="ECO:0000313" key="1">
    <source>
        <dbReference type="Proteomes" id="UP000515135"/>
    </source>
</evidence>
<accession>A0A6P5A2Y9</accession>
<gene>
    <name evidence="2" type="primary">LOC109484813</name>
</gene>
<dbReference type="Proteomes" id="UP000515135">
    <property type="component" value="Unplaced"/>
</dbReference>
<protein>
    <submittedName>
        <fullName evidence="2">Uncharacterized protein LOC109484813</fullName>
    </submittedName>
</protein>